<proteinExistence type="predicted"/>
<keyword evidence="2" id="KW-0808">Transferase</keyword>
<dbReference type="EMBL" id="CP028103">
    <property type="protein sequence ID" value="AVQ30453.1"/>
    <property type="molecule type" value="Genomic_DNA"/>
</dbReference>
<evidence type="ECO:0000256" key="1">
    <source>
        <dbReference type="ARBA" id="ARBA00022676"/>
    </source>
</evidence>
<dbReference type="RefSeq" id="WP_005952021.1">
    <property type="nucleotide sequence ID" value="NZ_CP028103.1"/>
</dbReference>
<gene>
    <name evidence="3" type="ORF">C4N18_04160</name>
</gene>
<evidence type="ECO:0000313" key="3">
    <source>
        <dbReference type="EMBL" id="AVQ30453.1"/>
    </source>
</evidence>
<dbReference type="Pfam" id="PF01075">
    <property type="entry name" value="Glyco_transf_9"/>
    <property type="match status" value="1"/>
</dbReference>
<dbReference type="GeneID" id="77467175"/>
<reference evidence="4" key="1">
    <citation type="journal article" date="2018" name="MSphere">
        <title>Fusobacterium Genomics Using MinION and Illumina Sequencing Enables Genome Completion and Correction.</title>
        <authorList>
            <person name="Todd S.M."/>
            <person name="Settlage R.E."/>
            <person name="Lahmers K.K."/>
            <person name="Slade D.J."/>
        </authorList>
    </citation>
    <scope>NUCLEOTIDE SEQUENCE [LARGE SCALE GENOMIC DNA]</scope>
    <source>
        <strain evidence="4">ATCC 27725</strain>
    </source>
</reference>
<dbReference type="CDD" id="cd03789">
    <property type="entry name" value="GT9_LPS_heptosyltransferase"/>
    <property type="match status" value="1"/>
</dbReference>
<dbReference type="SUPFAM" id="SSF53756">
    <property type="entry name" value="UDP-Glycosyltransferase/glycogen phosphorylase"/>
    <property type="match status" value="1"/>
</dbReference>
<keyword evidence="4" id="KW-1185">Reference proteome</keyword>
<sequence>MKILIIRFKQIGDAVLSSVICNTLKKSFPEAEIDYVVYEHIAPLFKNHPYIDNVISITKDEQKNPLKYIAKAWKVTRKKYDIVIDIMSTPKSEMFTLFSLKSKYRIGRRKKYRGFTYTHKISEPVDSKDKVDKFLKILAPLEEEYKILYDNNYIINISQDEKENMRRKMMEAGIDFSKPVFICAANSRRPEKIYPPKKMKEVINKVIEEFNSQVILFYSPDEEAFIKEIHRELNNNKNIFSNVETTSIRELAALISNCDMFFGNEGGPRHIAQSLDIPSFAIFSPKSSKKEWLANPSKKHQGVEPKDIYPECSSLSYKDCYSLIQPDYIVNKIKDIYNNFIKNKEEEKNEKNYISTNNKYV</sequence>
<evidence type="ECO:0000313" key="4">
    <source>
        <dbReference type="Proteomes" id="UP000241238"/>
    </source>
</evidence>
<evidence type="ECO:0000256" key="2">
    <source>
        <dbReference type="ARBA" id="ARBA00022679"/>
    </source>
</evidence>
<dbReference type="Proteomes" id="UP000241238">
    <property type="component" value="Chromosome"/>
</dbReference>
<protein>
    <submittedName>
        <fullName evidence="3">Lipopolysaccharide heptosyltransferase family protein</fullName>
    </submittedName>
</protein>
<organism evidence="3 4">
    <name type="scientific">Fusobacterium varium ATCC 27725</name>
    <dbReference type="NCBI Taxonomy" id="469618"/>
    <lineage>
        <taxon>Bacteria</taxon>
        <taxon>Fusobacteriati</taxon>
        <taxon>Fusobacteriota</taxon>
        <taxon>Fusobacteriia</taxon>
        <taxon>Fusobacteriales</taxon>
        <taxon>Fusobacteriaceae</taxon>
        <taxon>Fusobacterium</taxon>
    </lineage>
</organism>
<name>A0ABN5JHU2_FUSVA</name>
<dbReference type="Gene3D" id="3.40.50.2000">
    <property type="entry name" value="Glycogen Phosphorylase B"/>
    <property type="match status" value="2"/>
</dbReference>
<keyword evidence="1" id="KW-0328">Glycosyltransferase</keyword>
<dbReference type="PANTHER" id="PTHR30160:SF7">
    <property type="entry name" value="ADP-HEPTOSE--LPS HEPTOSYLTRANSFERASE 2"/>
    <property type="match status" value="1"/>
</dbReference>
<dbReference type="InterPro" id="IPR002201">
    <property type="entry name" value="Glyco_trans_9"/>
</dbReference>
<dbReference type="InterPro" id="IPR051199">
    <property type="entry name" value="LPS_LOS_Heptosyltrfase"/>
</dbReference>
<accession>A0ABN5JHU2</accession>
<dbReference type="PANTHER" id="PTHR30160">
    <property type="entry name" value="TETRAACYLDISACCHARIDE 4'-KINASE-RELATED"/>
    <property type="match status" value="1"/>
</dbReference>